<dbReference type="InterPro" id="IPR002867">
    <property type="entry name" value="IBR_dom"/>
</dbReference>
<evidence type="ECO:0000259" key="14">
    <source>
        <dbReference type="PROSITE" id="PS51873"/>
    </source>
</evidence>
<sequence length="419" mass="48438">MEFLNINFSDARTLLKHMKWDIDKLFEQFAENLEGICKAAGVDLSSTQTVTGKKGKGECLICFDESDDITTLSCSHGYCKECWKQYLGLQIKELSQKIICPAPNCGRVMDEFIVMKLCGSKSMRSRFNQSLIDSFVNENNLVKWCPTPNCSCAGILHDFTAERNTAIFCRCKKYWCFGCGEEGHEPALCKQMEDWKVKNAGGDEKLNEKFIDSIAKKCPNCKSRIEKNGGCNHMHCQKCHYHFCWLCMGKFGKGPLGDTSGYGNHVCNNYKNADSELENDWERFRWYSERYNSHFRSLGLEKKLLDTSGEINELIKKMQSSTLNQNFYSDALEQLILSRITLLNSYVFGFFRPIEYPDIDKDLFEFRQRELEIHTEMLAKCVESKPHEIYQQRINMVNTHKMIQNSFRALLDVAYHSSK</sequence>
<dbReference type="Gene3D" id="1.20.120.1750">
    <property type="match status" value="1"/>
</dbReference>
<keyword evidence="7 11" id="KW-0863">Zinc-finger</keyword>
<dbReference type="EMBL" id="GIBP01002606">
    <property type="protein sequence ID" value="NDV31575.1"/>
    <property type="molecule type" value="Transcribed_RNA"/>
</dbReference>
<dbReference type="Pfam" id="PF21235">
    <property type="entry name" value="UBA_ARI1"/>
    <property type="match status" value="1"/>
</dbReference>
<dbReference type="GO" id="GO:0003676">
    <property type="term" value="F:nucleic acid binding"/>
    <property type="evidence" value="ECO:0007669"/>
    <property type="project" value="InterPro"/>
</dbReference>
<dbReference type="CDD" id="cd20346">
    <property type="entry name" value="BRcat_RBR_ANKIB1"/>
    <property type="match status" value="1"/>
</dbReference>
<evidence type="ECO:0000256" key="9">
    <source>
        <dbReference type="ARBA" id="ARBA00022833"/>
    </source>
</evidence>
<dbReference type="AlphaFoldDB" id="A0A6B2L3S1"/>
<dbReference type="EC" id="2.3.2.31" evidence="3"/>
<evidence type="ECO:0000256" key="2">
    <source>
        <dbReference type="ARBA" id="ARBA00004906"/>
    </source>
</evidence>
<reference evidence="15" key="1">
    <citation type="journal article" date="2020" name="J. Eukaryot. Microbiol.">
        <title>De novo Sequencing, Assembly and Annotation of the Transcriptome for the Free-Living Testate Amoeba Arcella intermedia.</title>
        <authorList>
            <person name="Ribeiro G.M."/>
            <person name="Porfirio-Sousa A.L."/>
            <person name="Maurer-Alcala X.X."/>
            <person name="Katz L.A."/>
            <person name="Lahr D.J.G."/>
        </authorList>
    </citation>
    <scope>NUCLEOTIDE SEQUENCE</scope>
</reference>
<dbReference type="Pfam" id="PF19422">
    <property type="entry name" value="Ariadne"/>
    <property type="match status" value="1"/>
</dbReference>
<dbReference type="InterPro" id="IPR048962">
    <property type="entry name" value="ARIH1-like_UBL"/>
</dbReference>
<dbReference type="Pfam" id="PF22191">
    <property type="entry name" value="IBR_1"/>
    <property type="match status" value="1"/>
</dbReference>
<dbReference type="InterPro" id="IPR031127">
    <property type="entry name" value="E3_UB_ligase_RBR"/>
</dbReference>
<evidence type="ECO:0000256" key="11">
    <source>
        <dbReference type="PROSITE-ProRule" id="PRU00047"/>
    </source>
</evidence>
<keyword evidence="6" id="KW-0677">Repeat</keyword>
<evidence type="ECO:0000256" key="10">
    <source>
        <dbReference type="ARBA" id="ARBA00044508"/>
    </source>
</evidence>
<protein>
    <recommendedName>
        <fullName evidence="3">RBR-type E3 ubiquitin transferase</fullName>
        <ecNumber evidence="3">2.3.2.31</ecNumber>
    </recommendedName>
</protein>
<dbReference type="CDD" id="cd20354">
    <property type="entry name" value="Rcat_RBR_RNF14"/>
    <property type="match status" value="1"/>
</dbReference>
<dbReference type="InterPro" id="IPR001878">
    <property type="entry name" value="Znf_CCHC"/>
</dbReference>
<dbReference type="GO" id="GO:0016567">
    <property type="term" value="P:protein ubiquitination"/>
    <property type="evidence" value="ECO:0007669"/>
    <property type="project" value="InterPro"/>
</dbReference>
<dbReference type="Pfam" id="PF01485">
    <property type="entry name" value="IBR"/>
    <property type="match status" value="1"/>
</dbReference>
<dbReference type="InterPro" id="IPR001841">
    <property type="entry name" value="Znf_RING"/>
</dbReference>
<comment type="pathway">
    <text evidence="2">Protein modification; protein ubiquitination.</text>
</comment>
<evidence type="ECO:0000256" key="8">
    <source>
        <dbReference type="ARBA" id="ARBA00022786"/>
    </source>
</evidence>
<dbReference type="Gene3D" id="3.30.40.10">
    <property type="entry name" value="Zinc/RING finger domain, C3HC4 (zinc finger)"/>
    <property type="match status" value="1"/>
</dbReference>
<name>A0A6B2L3S1_9EUKA</name>
<keyword evidence="5" id="KW-0479">Metal-binding</keyword>
<evidence type="ECO:0000313" key="15">
    <source>
        <dbReference type="EMBL" id="NDV31575.1"/>
    </source>
</evidence>
<evidence type="ECO:0000256" key="7">
    <source>
        <dbReference type="ARBA" id="ARBA00022771"/>
    </source>
</evidence>
<keyword evidence="9" id="KW-0862">Zinc</keyword>
<proteinExistence type="inferred from homology"/>
<dbReference type="PANTHER" id="PTHR11685">
    <property type="entry name" value="RBR FAMILY RING FINGER AND IBR DOMAIN-CONTAINING"/>
    <property type="match status" value="1"/>
</dbReference>
<evidence type="ECO:0000256" key="1">
    <source>
        <dbReference type="ARBA" id="ARBA00001798"/>
    </source>
</evidence>
<feature type="domain" description="RING-type" evidence="12">
    <location>
        <begin position="59"/>
        <end position="104"/>
    </location>
</feature>
<keyword evidence="4" id="KW-0808">Transferase</keyword>
<dbReference type="InterPro" id="IPR044066">
    <property type="entry name" value="TRIAD_supradom"/>
</dbReference>
<dbReference type="FunFam" id="3.30.40.10:FF:000019">
    <property type="entry name" value="RBR-type E3 ubiquitin transferase"/>
    <property type="match status" value="1"/>
</dbReference>
<evidence type="ECO:0000256" key="4">
    <source>
        <dbReference type="ARBA" id="ARBA00022679"/>
    </source>
</evidence>
<keyword evidence="8" id="KW-0833">Ubl conjugation pathway</keyword>
<dbReference type="PROSITE" id="PS50089">
    <property type="entry name" value="ZF_RING_2"/>
    <property type="match status" value="1"/>
</dbReference>
<dbReference type="SUPFAM" id="SSF57850">
    <property type="entry name" value="RING/U-box"/>
    <property type="match status" value="3"/>
</dbReference>
<evidence type="ECO:0000259" key="12">
    <source>
        <dbReference type="PROSITE" id="PS50089"/>
    </source>
</evidence>
<evidence type="ECO:0000256" key="3">
    <source>
        <dbReference type="ARBA" id="ARBA00012251"/>
    </source>
</evidence>
<evidence type="ECO:0000256" key="6">
    <source>
        <dbReference type="ARBA" id="ARBA00022737"/>
    </source>
</evidence>
<dbReference type="PROSITE" id="PS51873">
    <property type="entry name" value="TRIAD"/>
    <property type="match status" value="1"/>
</dbReference>
<dbReference type="InterPro" id="IPR045840">
    <property type="entry name" value="Ariadne"/>
</dbReference>
<dbReference type="Pfam" id="PF13923">
    <property type="entry name" value="zf-C3HC4_2"/>
    <property type="match status" value="1"/>
</dbReference>
<dbReference type="GO" id="GO:0061630">
    <property type="term" value="F:ubiquitin protein ligase activity"/>
    <property type="evidence" value="ECO:0007669"/>
    <property type="project" value="UniProtKB-EC"/>
</dbReference>
<dbReference type="InterPro" id="IPR013083">
    <property type="entry name" value="Znf_RING/FYVE/PHD"/>
</dbReference>
<dbReference type="GO" id="GO:0008270">
    <property type="term" value="F:zinc ion binding"/>
    <property type="evidence" value="ECO:0007669"/>
    <property type="project" value="UniProtKB-KW"/>
</dbReference>
<comment type="similarity">
    <text evidence="10">Belongs to the RBR family. RNF14 subfamily.</text>
</comment>
<dbReference type="InterPro" id="IPR047548">
    <property type="entry name" value="Rcat_RBR_RNF14"/>
</dbReference>
<organism evidence="15">
    <name type="scientific">Arcella intermedia</name>
    <dbReference type="NCBI Taxonomy" id="1963864"/>
    <lineage>
        <taxon>Eukaryota</taxon>
        <taxon>Amoebozoa</taxon>
        <taxon>Tubulinea</taxon>
        <taxon>Elardia</taxon>
        <taxon>Arcellinida</taxon>
        <taxon>Sphaerothecina</taxon>
        <taxon>Arcellidae</taxon>
        <taxon>Arcella</taxon>
    </lineage>
</organism>
<evidence type="ECO:0000259" key="13">
    <source>
        <dbReference type="PROSITE" id="PS50158"/>
    </source>
</evidence>
<evidence type="ECO:0000256" key="5">
    <source>
        <dbReference type="ARBA" id="ARBA00022723"/>
    </source>
</evidence>
<accession>A0A6B2L3S1</accession>
<feature type="domain" description="RING-type" evidence="14">
    <location>
        <begin position="55"/>
        <end position="271"/>
    </location>
</feature>
<feature type="domain" description="CCHC-type" evidence="13">
    <location>
        <begin position="176"/>
        <end position="191"/>
    </location>
</feature>
<dbReference type="PROSITE" id="PS50158">
    <property type="entry name" value="ZF_CCHC"/>
    <property type="match status" value="1"/>
</dbReference>
<dbReference type="SMART" id="SM00647">
    <property type="entry name" value="IBR"/>
    <property type="match status" value="2"/>
</dbReference>
<comment type="catalytic activity">
    <reaction evidence="1">
        <text>[E2 ubiquitin-conjugating enzyme]-S-ubiquitinyl-L-cysteine + [acceptor protein]-L-lysine = [E2 ubiquitin-conjugating enzyme]-L-cysteine + [acceptor protein]-N(6)-ubiquitinyl-L-lysine.</text>
        <dbReference type="EC" id="2.3.2.31"/>
    </reaction>
</comment>